<name>A0A9X2P220_9BACE</name>
<protein>
    <submittedName>
        <fullName evidence="3">Uncharacterized protein</fullName>
    </submittedName>
</protein>
<sequence>MTKKLKENNHSNFTNENDCHSDKVRRIIEQKPAFIVRWGNTLLLAGILVLLLVILISKQ</sequence>
<accession>A0A9X2P220</accession>
<evidence type="ECO:0000313" key="4">
    <source>
        <dbReference type="Proteomes" id="UP001143192"/>
    </source>
</evidence>
<reference evidence="3" key="1">
    <citation type="journal article" date="2022" name="Arch. Microbiol.">
        <title>Bacteroides muris sp. nov. isolated from the cecum of wild-derived house mice.</title>
        <authorList>
            <person name="Fokt H."/>
            <person name="Unni R."/>
            <person name="Repnik U."/>
            <person name="Schmitz R.A."/>
            <person name="Bramkamp M."/>
            <person name="Baines J.F."/>
            <person name="Unterweger D."/>
        </authorList>
    </citation>
    <scope>NUCLEOTIDE SEQUENCE</scope>
    <source>
        <strain evidence="2">KH365_2</strain>
        <strain evidence="3">KH569_7</strain>
    </source>
</reference>
<evidence type="ECO:0000313" key="5">
    <source>
        <dbReference type="Proteomes" id="UP001143810"/>
    </source>
</evidence>
<dbReference type="Proteomes" id="UP001143192">
    <property type="component" value="Unassembled WGS sequence"/>
</dbReference>
<dbReference type="Proteomes" id="UP001143810">
    <property type="component" value="Unassembled WGS sequence"/>
</dbReference>
<reference evidence="3" key="2">
    <citation type="submission" date="2022-04" db="EMBL/GenBank/DDBJ databases">
        <authorList>
            <person name="Fokt H."/>
            <person name="Baines J."/>
        </authorList>
    </citation>
    <scope>NUCLEOTIDE SEQUENCE</scope>
    <source>
        <strain evidence="2">KH365_2</strain>
        <strain evidence="3">KH569_7</strain>
    </source>
</reference>
<feature type="transmembrane region" description="Helical" evidence="1">
    <location>
        <begin position="35"/>
        <end position="56"/>
    </location>
</feature>
<dbReference type="AlphaFoldDB" id="A0A9X2P220"/>
<keyword evidence="1" id="KW-0472">Membrane</keyword>
<keyword evidence="4" id="KW-1185">Reference proteome</keyword>
<dbReference type="EMBL" id="JAMZEE010000023">
    <property type="protein sequence ID" value="MCR6508597.1"/>
    <property type="molecule type" value="Genomic_DNA"/>
</dbReference>
<keyword evidence="1" id="KW-1133">Transmembrane helix</keyword>
<evidence type="ECO:0000313" key="3">
    <source>
        <dbReference type="EMBL" id="MCR6508597.1"/>
    </source>
</evidence>
<dbReference type="RefSeq" id="WP_257930427.1">
    <property type="nucleotide sequence ID" value="NZ_JAMZED010000001.1"/>
</dbReference>
<evidence type="ECO:0000313" key="2">
    <source>
        <dbReference type="EMBL" id="MCR6503282.1"/>
    </source>
</evidence>
<evidence type="ECO:0000256" key="1">
    <source>
        <dbReference type="SAM" id="Phobius"/>
    </source>
</evidence>
<proteinExistence type="predicted"/>
<dbReference type="EMBL" id="JAMZED010000001">
    <property type="protein sequence ID" value="MCR6503282.1"/>
    <property type="molecule type" value="Genomic_DNA"/>
</dbReference>
<organism evidence="3 5">
    <name type="scientific">Bacteroides muris</name>
    <name type="common">ex Fokt et al. 2023</name>
    <dbReference type="NCBI Taxonomy" id="2937417"/>
    <lineage>
        <taxon>Bacteria</taxon>
        <taxon>Pseudomonadati</taxon>
        <taxon>Bacteroidota</taxon>
        <taxon>Bacteroidia</taxon>
        <taxon>Bacteroidales</taxon>
        <taxon>Bacteroidaceae</taxon>
        <taxon>Bacteroides</taxon>
    </lineage>
</organism>
<comment type="caution">
    <text evidence="3">The sequence shown here is derived from an EMBL/GenBank/DDBJ whole genome shotgun (WGS) entry which is preliminary data.</text>
</comment>
<gene>
    <name evidence="3" type="ORF">M1B78_10585</name>
    <name evidence="2" type="ORF">M1B79_00990</name>
</gene>
<keyword evidence="1" id="KW-0812">Transmembrane</keyword>